<dbReference type="OrthoDB" id="6492177at2759"/>
<dbReference type="KEGG" id="vde:111251803"/>
<evidence type="ECO:0000313" key="3">
    <source>
        <dbReference type="Proteomes" id="UP000594260"/>
    </source>
</evidence>
<evidence type="ECO:0000313" key="2">
    <source>
        <dbReference type="EnsemblMetazoa" id="XP_022664566"/>
    </source>
</evidence>
<dbReference type="InterPro" id="IPR012674">
    <property type="entry name" value="Calycin"/>
</dbReference>
<dbReference type="Gene3D" id="2.40.128.20">
    <property type="match status" value="1"/>
</dbReference>
<name>A0A7M7KBU4_VARDE</name>
<dbReference type="SUPFAM" id="SSF50814">
    <property type="entry name" value="Lipocalins"/>
    <property type="match status" value="1"/>
</dbReference>
<evidence type="ECO:0008006" key="4">
    <source>
        <dbReference type="Google" id="ProtNLM"/>
    </source>
</evidence>
<organism evidence="2 3">
    <name type="scientific">Varroa destructor</name>
    <name type="common">Honeybee mite</name>
    <dbReference type="NCBI Taxonomy" id="109461"/>
    <lineage>
        <taxon>Eukaryota</taxon>
        <taxon>Metazoa</taxon>
        <taxon>Ecdysozoa</taxon>
        <taxon>Arthropoda</taxon>
        <taxon>Chelicerata</taxon>
        <taxon>Arachnida</taxon>
        <taxon>Acari</taxon>
        <taxon>Parasitiformes</taxon>
        <taxon>Mesostigmata</taxon>
        <taxon>Gamasina</taxon>
        <taxon>Dermanyssoidea</taxon>
        <taxon>Varroidae</taxon>
        <taxon>Varroa</taxon>
    </lineage>
</organism>
<dbReference type="RefSeq" id="XP_022664566.1">
    <property type="nucleotide sequence ID" value="XM_022808831.1"/>
</dbReference>
<dbReference type="InParanoid" id="A0A7M7KBU4"/>
<dbReference type="GeneID" id="111251803"/>
<evidence type="ECO:0000256" key="1">
    <source>
        <dbReference type="SAM" id="SignalP"/>
    </source>
</evidence>
<dbReference type="EnsemblMetazoa" id="XM_022808831">
    <property type="protein sequence ID" value="XP_022664566"/>
    <property type="gene ID" value="LOC111251803"/>
</dbReference>
<accession>A0A7M7KBU4</accession>
<reference evidence="2" key="1">
    <citation type="submission" date="2021-01" db="UniProtKB">
        <authorList>
            <consortium name="EnsemblMetazoa"/>
        </authorList>
    </citation>
    <scope>IDENTIFICATION</scope>
</reference>
<proteinExistence type="predicted"/>
<sequence length="175" mass="20507">MCRFNVLCFTAVAILSGVSFAEKVILMEDYDPEKVQGTWYVWRINAMIFDEVKCIKFDMLHDIGTEDLYRINSKWINTEGQYKHTEFNVLDDKYHKAQYLFESTADKVALSIMGTDYSKWIVGYGNNLGKESYFVALRTKTVPEEVKVPIEEILKKNEINRDWQIIVQDDCPEEH</sequence>
<keyword evidence="3" id="KW-1185">Reference proteome</keyword>
<feature type="chain" id="PRO_5029835661" description="Lipocalin/cytosolic fatty-acid binding domain-containing protein" evidence="1">
    <location>
        <begin position="22"/>
        <end position="175"/>
    </location>
</feature>
<keyword evidence="1" id="KW-0732">Signal</keyword>
<dbReference type="Proteomes" id="UP000594260">
    <property type="component" value="Unplaced"/>
</dbReference>
<protein>
    <recommendedName>
        <fullName evidence="4">Lipocalin/cytosolic fatty-acid binding domain-containing protein</fullName>
    </recommendedName>
</protein>
<dbReference type="AlphaFoldDB" id="A0A7M7KBU4"/>
<feature type="signal peptide" evidence="1">
    <location>
        <begin position="1"/>
        <end position="21"/>
    </location>
</feature>